<sequence length="128" mass="14989">MQQDCPLSLYLSFGKQREIERQDARKTCRKIFWRPKKRHALEREYCSIFTNPNNAAALLHFAINRRSSVHPADWIIWITIARLLANYHTLRATQKNIVESLHPFLFPSSRAKKNRMCLRIQVGGSSIP</sequence>
<dbReference type="Proteomes" id="UP001497644">
    <property type="component" value="Chromosome 15"/>
</dbReference>
<proteinExistence type="predicted"/>
<keyword evidence="2" id="KW-1185">Reference proteome</keyword>
<evidence type="ECO:0000313" key="2">
    <source>
        <dbReference type="Proteomes" id="UP001497644"/>
    </source>
</evidence>
<accession>A0AAV2NI28</accession>
<dbReference type="AlphaFoldDB" id="A0AAV2NI28"/>
<name>A0AAV2NI28_9HYME</name>
<evidence type="ECO:0000313" key="1">
    <source>
        <dbReference type="EMBL" id="CAL1679385.1"/>
    </source>
</evidence>
<protein>
    <submittedName>
        <fullName evidence="1">Uncharacterized protein</fullName>
    </submittedName>
</protein>
<organism evidence="1 2">
    <name type="scientific">Lasius platythorax</name>
    <dbReference type="NCBI Taxonomy" id="488582"/>
    <lineage>
        <taxon>Eukaryota</taxon>
        <taxon>Metazoa</taxon>
        <taxon>Ecdysozoa</taxon>
        <taxon>Arthropoda</taxon>
        <taxon>Hexapoda</taxon>
        <taxon>Insecta</taxon>
        <taxon>Pterygota</taxon>
        <taxon>Neoptera</taxon>
        <taxon>Endopterygota</taxon>
        <taxon>Hymenoptera</taxon>
        <taxon>Apocrita</taxon>
        <taxon>Aculeata</taxon>
        <taxon>Formicoidea</taxon>
        <taxon>Formicidae</taxon>
        <taxon>Formicinae</taxon>
        <taxon>Lasius</taxon>
        <taxon>Lasius</taxon>
    </lineage>
</organism>
<dbReference type="EMBL" id="OZ034838">
    <property type="protein sequence ID" value="CAL1679385.1"/>
    <property type="molecule type" value="Genomic_DNA"/>
</dbReference>
<reference evidence="1" key="1">
    <citation type="submission" date="2024-04" db="EMBL/GenBank/DDBJ databases">
        <authorList>
            <consortium name="Molecular Ecology Group"/>
        </authorList>
    </citation>
    <scope>NUCLEOTIDE SEQUENCE</scope>
</reference>
<gene>
    <name evidence="1" type="ORF">LPLAT_LOCUS5077</name>
</gene>